<dbReference type="AlphaFoldDB" id="A0ABD1Y7V8"/>
<evidence type="ECO:0000313" key="1">
    <source>
        <dbReference type="EMBL" id="KAL2621677.1"/>
    </source>
</evidence>
<gene>
    <name evidence="1" type="ORF">R1flu_001882</name>
</gene>
<accession>A0ABD1Y7V8</accession>
<organism evidence="1 2">
    <name type="scientific">Riccia fluitans</name>
    <dbReference type="NCBI Taxonomy" id="41844"/>
    <lineage>
        <taxon>Eukaryota</taxon>
        <taxon>Viridiplantae</taxon>
        <taxon>Streptophyta</taxon>
        <taxon>Embryophyta</taxon>
        <taxon>Marchantiophyta</taxon>
        <taxon>Marchantiopsida</taxon>
        <taxon>Marchantiidae</taxon>
        <taxon>Marchantiales</taxon>
        <taxon>Ricciaceae</taxon>
        <taxon>Riccia</taxon>
    </lineage>
</organism>
<evidence type="ECO:0000313" key="2">
    <source>
        <dbReference type="Proteomes" id="UP001605036"/>
    </source>
</evidence>
<sequence>MAEMLLMLNAGPGSLRSFASDRALAFSGCLSGLTAAKGPGPGIGSNSNSGLTSRVVLWRISILWTTSRDREQENVSRSRNFGSRRGASHVLVPVLSNRSWLAFMMVRPYHSAIFASLRAMAYRHVGDSCVVSVNTLVRAGVAVLLLRLCSGRFIFHQAFVLSALLSVP</sequence>
<protein>
    <submittedName>
        <fullName evidence="1">Uncharacterized protein</fullName>
    </submittedName>
</protein>
<comment type="caution">
    <text evidence="1">The sequence shown here is derived from an EMBL/GenBank/DDBJ whole genome shotgun (WGS) entry which is preliminary data.</text>
</comment>
<dbReference type="Proteomes" id="UP001605036">
    <property type="component" value="Unassembled WGS sequence"/>
</dbReference>
<keyword evidence="2" id="KW-1185">Reference proteome</keyword>
<reference evidence="1 2" key="1">
    <citation type="submission" date="2024-09" db="EMBL/GenBank/DDBJ databases">
        <title>Chromosome-scale assembly of Riccia fluitans.</title>
        <authorList>
            <person name="Paukszto L."/>
            <person name="Sawicki J."/>
            <person name="Karawczyk K."/>
            <person name="Piernik-Szablinska J."/>
            <person name="Szczecinska M."/>
            <person name="Mazdziarz M."/>
        </authorList>
    </citation>
    <scope>NUCLEOTIDE SEQUENCE [LARGE SCALE GENOMIC DNA]</scope>
    <source>
        <strain evidence="1">Rf_01</strain>
        <tissue evidence="1">Aerial parts of the thallus</tissue>
    </source>
</reference>
<name>A0ABD1Y7V8_9MARC</name>
<proteinExistence type="predicted"/>
<dbReference type="EMBL" id="JBHFFA010000006">
    <property type="protein sequence ID" value="KAL2621677.1"/>
    <property type="molecule type" value="Genomic_DNA"/>
</dbReference>